<dbReference type="OrthoDB" id="427480at2759"/>
<proteinExistence type="inferred from homology"/>
<organism evidence="2 3">
    <name type="scientific">Ogataea polymorpha</name>
    <dbReference type="NCBI Taxonomy" id="460523"/>
    <lineage>
        <taxon>Eukaryota</taxon>
        <taxon>Fungi</taxon>
        <taxon>Dikarya</taxon>
        <taxon>Ascomycota</taxon>
        <taxon>Saccharomycotina</taxon>
        <taxon>Pichiomycetes</taxon>
        <taxon>Pichiales</taxon>
        <taxon>Pichiaceae</taxon>
        <taxon>Ogataea</taxon>
    </lineage>
</organism>
<dbReference type="CDD" id="cd13969">
    <property type="entry name" value="ADCK1-like"/>
    <property type="match status" value="1"/>
</dbReference>
<comment type="caution">
    <text evidence="2">The sequence shown here is derived from an EMBL/GenBank/DDBJ whole genome shotgun (WGS) entry which is preliminary data.</text>
</comment>
<dbReference type="RefSeq" id="XP_018208647.1">
    <property type="nucleotide sequence ID" value="XM_018357822.1"/>
</dbReference>
<dbReference type="EMBL" id="JAEUBD010001504">
    <property type="protein sequence ID" value="KAH3659708.1"/>
    <property type="molecule type" value="Genomic_DNA"/>
</dbReference>
<dbReference type="InterPro" id="IPR051130">
    <property type="entry name" value="Mito_struct-func_regulator"/>
</dbReference>
<dbReference type="AlphaFoldDB" id="A0A1B7SB10"/>
<keyword evidence="3" id="KW-1185">Reference proteome</keyword>
<evidence type="ECO:0000256" key="1">
    <source>
        <dbReference type="ARBA" id="ARBA00009670"/>
    </source>
</evidence>
<dbReference type="Pfam" id="PF03109">
    <property type="entry name" value="ABC1"/>
    <property type="match status" value="1"/>
</dbReference>
<dbReference type="InterPro" id="IPR004147">
    <property type="entry name" value="ABC1_dom"/>
</dbReference>
<gene>
    <name evidence="2" type="ORF">OGATHE_005753</name>
</gene>
<dbReference type="PANTHER" id="PTHR43173:SF37">
    <property type="entry name" value="ABC1 FAMILY PROTEIN C10F6.14C"/>
    <property type="match status" value="1"/>
</dbReference>
<reference evidence="2" key="1">
    <citation type="journal article" date="2021" name="Open Biol.">
        <title>Shared evolutionary footprints suggest mitochondrial oxidative damage underlies multiple complex I losses in fungi.</title>
        <authorList>
            <person name="Schikora-Tamarit M.A."/>
            <person name="Marcet-Houben M."/>
            <person name="Nosek J."/>
            <person name="Gabaldon T."/>
        </authorList>
    </citation>
    <scope>NUCLEOTIDE SEQUENCE</scope>
    <source>
        <strain evidence="2">NCAIM Y.01608</strain>
    </source>
</reference>
<accession>A0A1B7SB10</accession>
<comment type="similarity">
    <text evidence="1">Belongs to the protein kinase superfamily. ADCK protein kinase family.</text>
</comment>
<evidence type="ECO:0000313" key="2">
    <source>
        <dbReference type="EMBL" id="KAH3659708.1"/>
    </source>
</evidence>
<dbReference type="InterPro" id="IPR045307">
    <property type="entry name" value="ADCK1_dom"/>
</dbReference>
<dbReference type="Proteomes" id="UP000788993">
    <property type="component" value="Unassembled WGS sequence"/>
</dbReference>
<dbReference type="SUPFAM" id="SSF56112">
    <property type="entry name" value="Protein kinase-like (PK-like)"/>
    <property type="match status" value="1"/>
</dbReference>
<protein>
    <submittedName>
        <fullName evidence="2">Uncharacterized protein</fullName>
    </submittedName>
</protein>
<sequence length="558" mass="64949">MFLATHRLPLRQAVRAYSTVGVGPKKWGVFKKSLLAVSGVGLAVYGYDSVLGAGVINRSVRSLSTLLLISIDYKLNFEEGKDIEALHERNAQRLYDLLTTNKGLYIKMGQVIAIQGMMFPKQYQKKFSQLFDKAPREDWEVCDRVLRQELGPKYRTEIFESIDESPVASASIAQVHKARLRTGEEVAVKIQHESVSKQMWLDLATYRFVMKVYEWAFDMPLTATVQYVCNKMREEVDFGIEMRNGNLIASLIARDPEFRKTVYIPKYFPQASSRRVLTAEWIDADPVGDYLKLKDKGYDIKSLMNTIIRVYSRQVFYWGLVHCDLHPGNLLVRHLPDKTQQLVILDHGLYEHFGDKFRREYAQFWKYTFELNPEKVKSVLLEWGINADDIMLGLSSMDPSKNKALKEHIKGLSKKSYFERQAIIRDKMREFFKNSDKFPMTLTFIMRSMRIVQGLNRNFGSPCNRVDILATEAAKIVKVFDLDDDRFQFVLKRFVTYNLFRLVSFIQYHFNKLRQHLASWFRREPVQDLEEVYEKQMIEASKGIGFESVPTTKELLDS</sequence>
<reference evidence="2" key="2">
    <citation type="submission" date="2021-01" db="EMBL/GenBank/DDBJ databases">
        <authorList>
            <person name="Schikora-Tamarit M.A."/>
        </authorList>
    </citation>
    <scope>NUCLEOTIDE SEQUENCE</scope>
    <source>
        <strain evidence="2">NCAIM Y.01608</strain>
    </source>
</reference>
<dbReference type="InterPro" id="IPR011009">
    <property type="entry name" value="Kinase-like_dom_sf"/>
</dbReference>
<evidence type="ECO:0000313" key="3">
    <source>
        <dbReference type="Proteomes" id="UP000788993"/>
    </source>
</evidence>
<name>A0A1B7SB10_9ASCO</name>
<dbReference type="PANTHER" id="PTHR43173">
    <property type="entry name" value="ABC1 FAMILY PROTEIN"/>
    <property type="match status" value="1"/>
</dbReference>